<evidence type="ECO:0000313" key="2">
    <source>
        <dbReference type="Proteomes" id="UP000605676"/>
    </source>
</evidence>
<dbReference type="EMBL" id="JAENRR010000003">
    <property type="protein sequence ID" value="MBK3516173.1"/>
    <property type="molecule type" value="Genomic_DNA"/>
</dbReference>
<protein>
    <submittedName>
        <fullName evidence="1">Uncharacterized protein</fullName>
    </submittedName>
</protein>
<reference evidence="1 2" key="1">
    <citation type="submission" date="2021-01" db="EMBL/GenBank/DDBJ databases">
        <title>Carboxyliciviraga sp.nov., isolated from coastal sediments.</title>
        <authorList>
            <person name="Lu D."/>
            <person name="Zhang T."/>
        </authorList>
    </citation>
    <scope>NUCLEOTIDE SEQUENCE [LARGE SCALE GENOMIC DNA]</scope>
    <source>
        <strain evidence="1 2">N1Y132</strain>
    </source>
</reference>
<comment type="caution">
    <text evidence="1">The sequence shown here is derived from an EMBL/GenBank/DDBJ whole genome shotgun (WGS) entry which is preliminary data.</text>
</comment>
<dbReference type="Proteomes" id="UP000605676">
    <property type="component" value="Unassembled WGS sequence"/>
</dbReference>
<gene>
    <name evidence="1" type="ORF">JIV24_02395</name>
</gene>
<proteinExistence type="predicted"/>
<evidence type="ECO:0000313" key="1">
    <source>
        <dbReference type="EMBL" id="MBK3516173.1"/>
    </source>
</evidence>
<dbReference type="RefSeq" id="WP_200463404.1">
    <property type="nucleotide sequence ID" value="NZ_JAENRR010000003.1"/>
</dbReference>
<organism evidence="1 2">
    <name type="scientific">Carboxylicivirga marina</name>
    <dbReference type="NCBI Taxonomy" id="2800988"/>
    <lineage>
        <taxon>Bacteria</taxon>
        <taxon>Pseudomonadati</taxon>
        <taxon>Bacteroidota</taxon>
        <taxon>Bacteroidia</taxon>
        <taxon>Marinilabiliales</taxon>
        <taxon>Marinilabiliaceae</taxon>
        <taxon>Carboxylicivirga</taxon>
    </lineage>
</organism>
<name>A0ABS1HES3_9BACT</name>
<sequence length="75" mass="8572">MGGIKHKLKENIGDEVIIHFECDKCQQEQVTYLKKAELFLEEFTCKGGCVMESDCTKCKKHIGWIPLGRVKSLEV</sequence>
<keyword evidence="2" id="KW-1185">Reference proteome</keyword>
<accession>A0ABS1HES3</accession>